<dbReference type="AlphaFoldDB" id="A0A067KHV0"/>
<protein>
    <recommendedName>
        <fullName evidence="3">Aminotransferase-like plant mobile domain-containing protein</fullName>
    </recommendedName>
</protein>
<evidence type="ECO:0000313" key="1">
    <source>
        <dbReference type="EMBL" id="KDP34588.1"/>
    </source>
</evidence>
<evidence type="ECO:0008006" key="3">
    <source>
        <dbReference type="Google" id="ProtNLM"/>
    </source>
</evidence>
<evidence type="ECO:0000313" key="2">
    <source>
        <dbReference type="Proteomes" id="UP000027138"/>
    </source>
</evidence>
<reference evidence="1 2" key="1">
    <citation type="journal article" date="2014" name="PLoS ONE">
        <title>Global Analysis of Gene Expression Profiles in Physic Nut (Jatropha curcas L.) Seedlings Exposed to Salt Stress.</title>
        <authorList>
            <person name="Zhang L."/>
            <person name="Zhang C."/>
            <person name="Wu P."/>
            <person name="Chen Y."/>
            <person name="Li M."/>
            <person name="Jiang H."/>
            <person name="Wu G."/>
        </authorList>
    </citation>
    <scope>NUCLEOTIDE SEQUENCE [LARGE SCALE GENOMIC DNA]</scope>
    <source>
        <strain evidence="2">cv. GZQX0401</strain>
        <tissue evidence="1">Young leaves</tissue>
    </source>
</reference>
<dbReference type="Proteomes" id="UP000027138">
    <property type="component" value="Unassembled WGS sequence"/>
</dbReference>
<dbReference type="EMBL" id="KK914523">
    <property type="protein sequence ID" value="KDP34588.1"/>
    <property type="molecule type" value="Genomic_DNA"/>
</dbReference>
<sequence length="226" mass="25646">MVHIPVRHVHPRGALKDLGVVRNISEKHPTVRDRISPFGLHHSAMLETGSAYHVLWRALVKRWWETVNTIHTPTREWTLVTRIYFGSRPLDVDPSLVSPDHLTDLIGFSPACKGNGSYRCFVLYEQVTELNNATEGKATTDQLARALVLLILSCMIAYDWADHMDLGFIQSLVDSNLIREYDWAKLIWPRCLGIFVLRFYCADSKSRGGIGDSYDGLVQAKPLKET</sequence>
<proteinExistence type="predicted"/>
<accession>A0A067KHV0</accession>
<gene>
    <name evidence="1" type="ORF">JCGZ_12217</name>
</gene>
<keyword evidence="2" id="KW-1185">Reference proteome</keyword>
<organism evidence="1 2">
    <name type="scientific">Jatropha curcas</name>
    <name type="common">Barbados nut</name>
    <dbReference type="NCBI Taxonomy" id="180498"/>
    <lineage>
        <taxon>Eukaryota</taxon>
        <taxon>Viridiplantae</taxon>
        <taxon>Streptophyta</taxon>
        <taxon>Embryophyta</taxon>
        <taxon>Tracheophyta</taxon>
        <taxon>Spermatophyta</taxon>
        <taxon>Magnoliopsida</taxon>
        <taxon>eudicotyledons</taxon>
        <taxon>Gunneridae</taxon>
        <taxon>Pentapetalae</taxon>
        <taxon>rosids</taxon>
        <taxon>fabids</taxon>
        <taxon>Malpighiales</taxon>
        <taxon>Euphorbiaceae</taxon>
        <taxon>Crotonoideae</taxon>
        <taxon>Jatropheae</taxon>
        <taxon>Jatropha</taxon>
    </lineage>
</organism>
<name>A0A067KHV0_JATCU</name>